<keyword evidence="6 13" id="KW-0378">Hydrolase</keyword>
<evidence type="ECO:0000256" key="14">
    <source>
        <dbReference type="PIRSR" id="PIRSR000495-1"/>
    </source>
</evidence>
<comment type="catalytic activity">
    <reaction evidence="11 13">
        <text>5-[(5-phospho-1-deoxy-D-ribulos-1-ylimino)methylamino]-1-(5-phospho-beta-D-ribosyl)imidazole-4-carboxamide + L-glutamine = D-erythro-1-(imidazol-4-yl)glycerol 3-phosphate + 5-amino-1-(5-phospho-beta-D-ribosyl)imidazole-4-carboxamide + L-glutamate + H(+)</text>
        <dbReference type="Rhea" id="RHEA:24793"/>
        <dbReference type="ChEBI" id="CHEBI:15378"/>
        <dbReference type="ChEBI" id="CHEBI:29985"/>
        <dbReference type="ChEBI" id="CHEBI:58278"/>
        <dbReference type="ChEBI" id="CHEBI:58359"/>
        <dbReference type="ChEBI" id="CHEBI:58475"/>
        <dbReference type="ChEBI" id="CHEBI:58525"/>
        <dbReference type="EC" id="4.3.2.10"/>
    </reaction>
</comment>
<comment type="pathway">
    <text evidence="2 13">Amino-acid biosynthesis; L-histidine biosynthesis; L-histidine from 5-phospho-alpha-D-ribose 1-diphosphate: step 5/9.</text>
</comment>
<dbReference type="InterPro" id="IPR010139">
    <property type="entry name" value="Imidazole-glycPsynth_HisH"/>
</dbReference>
<dbReference type="InterPro" id="IPR029062">
    <property type="entry name" value="Class_I_gatase-like"/>
</dbReference>
<comment type="caution">
    <text evidence="16">The sequence shown here is derived from an EMBL/GenBank/DDBJ whole genome shotgun (WGS) entry which is preliminary data.</text>
</comment>
<dbReference type="PANTHER" id="PTHR42701">
    <property type="entry name" value="IMIDAZOLE GLYCEROL PHOSPHATE SYNTHASE SUBUNIT HISH"/>
    <property type="match status" value="1"/>
</dbReference>
<evidence type="ECO:0000256" key="10">
    <source>
        <dbReference type="ARBA" id="ARBA00025299"/>
    </source>
</evidence>
<dbReference type="CDD" id="cd01748">
    <property type="entry name" value="GATase1_IGP_Synthase"/>
    <property type="match status" value="1"/>
</dbReference>
<evidence type="ECO:0000256" key="5">
    <source>
        <dbReference type="ARBA" id="ARBA00022605"/>
    </source>
</evidence>
<dbReference type="Gene3D" id="3.40.50.880">
    <property type="match status" value="1"/>
</dbReference>
<organism evidence="16 17">
    <name type="scientific">Candidatus Aquicultor primus</name>
    <dbReference type="NCBI Taxonomy" id="1797195"/>
    <lineage>
        <taxon>Bacteria</taxon>
        <taxon>Bacillati</taxon>
        <taxon>Actinomycetota</taxon>
        <taxon>Candidatus Aquicultoria</taxon>
        <taxon>Candidatus Aquicultorales</taxon>
        <taxon>Candidatus Aquicultoraceae</taxon>
        <taxon>Candidatus Aquicultor</taxon>
    </lineage>
</organism>
<feature type="domain" description="Glutamine amidotransferase" evidence="15">
    <location>
        <begin position="4"/>
        <end position="196"/>
    </location>
</feature>
<keyword evidence="9 13" id="KW-0456">Lyase</keyword>
<evidence type="ECO:0000256" key="11">
    <source>
        <dbReference type="ARBA" id="ARBA00047838"/>
    </source>
</evidence>
<dbReference type="Proteomes" id="UP000178086">
    <property type="component" value="Unassembled WGS sequence"/>
</dbReference>
<evidence type="ECO:0000259" key="15">
    <source>
        <dbReference type="Pfam" id="PF00117"/>
    </source>
</evidence>
<comment type="catalytic activity">
    <reaction evidence="12 13">
        <text>L-glutamine + H2O = L-glutamate + NH4(+)</text>
        <dbReference type="Rhea" id="RHEA:15889"/>
        <dbReference type="ChEBI" id="CHEBI:15377"/>
        <dbReference type="ChEBI" id="CHEBI:28938"/>
        <dbReference type="ChEBI" id="CHEBI:29985"/>
        <dbReference type="ChEBI" id="CHEBI:58359"/>
        <dbReference type="EC" id="3.5.1.2"/>
    </reaction>
</comment>
<dbReference type="HAMAP" id="MF_00278">
    <property type="entry name" value="HisH"/>
    <property type="match status" value="1"/>
</dbReference>
<comment type="subunit">
    <text evidence="3 13">Heterodimer of HisH and HisF.</text>
</comment>
<evidence type="ECO:0000313" key="16">
    <source>
        <dbReference type="EMBL" id="OFW33131.1"/>
    </source>
</evidence>
<dbReference type="UniPathway" id="UPA00031">
    <property type="reaction ID" value="UER00010"/>
</dbReference>
<keyword evidence="8 13" id="KW-0368">Histidine biosynthesis</keyword>
<dbReference type="PANTHER" id="PTHR42701:SF1">
    <property type="entry name" value="IMIDAZOLE GLYCEROL PHOSPHATE SYNTHASE SUBUNIT HISH"/>
    <property type="match status" value="1"/>
</dbReference>
<evidence type="ECO:0000256" key="1">
    <source>
        <dbReference type="ARBA" id="ARBA00004496"/>
    </source>
</evidence>
<gene>
    <name evidence="13" type="primary">hisH</name>
    <name evidence="16" type="ORF">A2074_00590</name>
</gene>
<dbReference type="NCBIfam" id="TIGR01855">
    <property type="entry name" value="IMP_synth_hisH"/>
    <property type="match status" value="1"/>
</dbReference>
<comment type="function">
    <text evidence="10 13">IGPS catalyzes the conversion of PRFAR and glutamine to IGP, AICAR and glutamate. The HisH subunit catalyzes the hydrolysis of glutamine to glutamate and ammonia as part of the synthesis of IGP and AICAR. The resulting ammonia molecule is channeled to the active site of HisF.</text>
</comment>
<dbReference type="PIRSF" id="PIRSF000495">
    <property type="entry name" value="Amidotransf_hisH"/>
    <property type="match status" value="1"/>
</dbReference>
<dbReference type="AlphaFoldDB" id="A0A1F2UJF7"/>
<sequence length="201" mass="21922">MIAIIDYGMGNLRSVEKAFEKLGFEVTVSGDPIAIRRAEGVVLPGVGAFADCMANLQAAGLEGAVRDTIARKKPFLGICLGLQLLFKESEEDGIHQGLGIFDGTVRRLPADKKIPHMGWNQVQYVNKAPIFKGVPRESNFYFVHSYYVDPVDTGIISTTTDYGLEFTSSIWSGNVYAVQFHPEKSGDVGLKVLENFGGLCT</sequence>
<dbReference type="FunFam" id="3.40.50.880:FF:000009">
    <property type="entry name" value="Imidazole glycerol phosphate synthase subunit HisH"/>
    <property type="match status" value="1"/>
</dbReference>
<accession>A0A1F2UJF7</accession>
<evidence type="ECO:0000256" key="6">
    <source>
        <dbReference type="ARBA" id="ARBA00022801"/>
    </source>
</evidence>
<dbReference type="GO" id="GO:0016829">
    <property type="term" value="F:lyase activity"/>
    <property type="evidence" value="ECO:0007669"/>
    <property type="project" value="UniProtKB-KW"/>
</dbReference>
<dbReference type="SUPFAM" id="SSF52317">
    <property type="entry name" value="Class I glutamine amidotransferase-like"/>
    <property type="match status" value="1"/>
</dbReference>
<evidence type="ECO:0000256" key="9">
    <source>
        <dbReference type="ARBA" id="ARBA00023239"/>
    </source>
</evidence>
<reference evidence="16 17" key="1">
    <citation type="journal article" date="2016" name="Nat. Commun.">
        <title>Thousands of microbial genomes shed light on interconnected biogeochemical processes in an aquifer system.</title>
        <authorList>
            <person name="Anantharaman K."/>
            <person name="Brown C.T."/>
            <person name="Hug L.A."/>
            <person name="Sharon I."/>
            <person name="Castelle C.J."/>
            <person name="Probst A.J."/>
            <person name="Thomas B.C."/>
            <person name="Singh A."/>
            <person name="Wilkins M.J."/>
            <person name="Karaoz U."/>
            <person name="Brodie E.L."/>
            <person name="Williams K.H."/>
            <person name="Hubbard S.S."/>
            <person name="Banfield J.F."/>
        </authorList>
    </citation>
    <scope>NUCLEOTIDE SEQUENCE [LARGE SCALE GENOMIC DNA]</scope>
</reference>
<evidence type="ECO:0000256" key="8">
    <source>
        <dbReference type="ARBA" id="ARBA00023102"/>
    </source>
</evidence>
<feature type="active site" description="Nucleophile" evidence="13 14">
    <location>
        <position position="79"/>
    </location>
</feature>
<evidence type="ECO:0000256" key="4">
    <source>
        <dbReference type="ARBA" id="ARBA00022490"/>
    </source>
</evidence>
<keyword evidence="16" id="KW-0808">Transferase</keyword>
<dbReference type="GO" id="GO:0000105">
    <property type="term" value="P:L-histidine biosynthetic process"/>
    <property type="evidence" value="ECO:0007669"/>
    <property type="project" value="UniProtKB-UniRule"/>
</dbReference>
<comment type="subcellular location">
    <subcellularLocation>
        <location evidence="1 13">Cytoplasm</location>
    </subcellularLocation>
</comment>
<feature type="active site" evidence="13 14">
    <location>
        <position position="181"/>
    </location>
</feature>
<dbReference type="GO" id="GO:0004359">
    <property type="term" value="F:glutaminase activity"/>
    <property type="evidence" value="ECO:0007669"/>
    <property type="project" value="UniProtKB-EC"/>
</dbReference>
<proteinExistence type="inferred from homology"/>
<dbReference type="InterPro" id="IPR017926">
    <property type="entry name" value="GATASE"/>
</dbReference>
<dbReference type="EC" id="4.3.2.10" evidence="13"/>
<dbReference type="PROSITE" id="PS51273">
    <property type="entry name" value="GATASE_TYPE_1"/>
    <property type="match status" value="1"/>
</dbReference>
<dbReference type="EC" id="3.5.1.2" evidence="13"/>
<keyword evidence="4 13" id="KW-0963">Cytoplasm</keyword>
<dbReference type="GO" id="GO:0000107">
    <property type="term" value="F:imidazoleglycerol-phosphate synthase activity"/>
    <property type="evidence" value="ECO:0007669"/>
    <property type="project" value="UniProtKB-UniRule"/>
</dbReference>
<evidence type="ECO:0000256" key="13">
    <source>
        <dbReference type="HAMAP-Rule" id="MF_00278"/>
    </source>
</evidence>
<dbReference type="EMBL" id="MELI01000075">
    <property type="protein sequence ID" value="OFW33131.1"/>
    <property type="molecule type" value="Genomic_DNA"/>
</dbReference>
<dbReference type="Pfam" id="PF00117">
    <property type="entry name" value="GATase"/>
    <property type="match status" value="1"/>
</dbReference>
<evidence type="ECO:0000256" key="3">
    <source>
        <dbReference type="ARBA" id="ARBA00011152"/>
    </source>
</evidence>
<dbReference type="GO" id="GO:0005737">
    <property type="term" value="C:cytoplasm"/>
    <property type="evidence" value="ECO:0007669"/>
    <property type="project" value="UniProtKB-SubCell"/>
</dbReference>
<protein>
    <recommendedName>
        <fullName evidence="13">Imidazole glycerol phosphate synthase subunit HisH</fullName>
        <ecNumber evidence="13">4.3.2.10</ecNumber>
    </recommendedName>
    <alternativeName>
        <fullName evidence="13">IGP synthase glutaminase subunit</fullName>
        <ecNumber evidence="13">3.5.1.2</ecNumber>
    </alternativeName>
    <alternativeName>
        <fullName evidence="13">IGP synthase subunit HisH</fullName>
    </alternativeName>
    <alternativeName>
        <fullName evidence="13">ImGP synthase subunit HisH</fullName>
        <shortName evidence="13">IGPS subunit HisH</shortName>
    </alternativeName>
</protein>
<feature type="active site" evidence="13 14">
    <location>
        <position position="183"/>
    </location>
</feature>
<evidence type="ECO:0000256" key="7">
    <source>
        <dbReference type="ARBA" id="ARBA00022962"/>
    </source>
</evidence>
<evidence type="ECO:0000256" key="2">
    <source>
        <dbReference type="ARBA" id="ARBA00005091"/>
    </source>
</evidence>
<name>A0A1F2UJF7_9ACTN</name>
<keyword evidence="7 13" id="KW-0315">Glutamine amidotransferase</keyword>
<keyword evidence="5 13" id="KW-0028">Amino-acid biosynthesis</keyword>
<evidence type="ECO:0000256" key="12">
    <source>
        <dbReference type="ARBA" id="ARBA00049534"/>
    </source>
</evidence>
<evidence type="ECO:0000313" key="17">
    <source>
        <dbReference type="Proteomes" id="UP000178086"/>
    </source>
</evidence>